<proteinExistence type="predicted"/>
<dbReference type="PANTHER" id="PTHR24113">
    <property type="entry name" value="RAN GTPASE-ACTIVATING PROTEIN 1"/>
    <property type="match status" value="1"/>
</dbReference>
<protein>
    <submittedName>
        <fullName evidence="1">Protein NLRC3-like protein</fullName>
    </submittedName>
</protein>
<comment type="caution">
    <text evidence="1">The sequence shown here is derived from an EMBL/GenBank/DDBJ whole genome shotgun (WGS) entry which is preliminary data.</text>
</comment>
<dbReference type="InterPro" id="IPR027038">
    <property type="entry name" value="RanGap"/>
</dbReference>
<dbReference type="PANTHER" id="PTHR24113:SF16">
    <property type="match status" value="1"/>
</dbReference>
<dbReference type="SMART" id="SM00368">
    <property type="entry name" value="LRR_RI"/>
    <property type="match status" value="5"/>
</dbReference>
<gene>
    <name evidence="1" type="ORF">PT974_03952</name>
</gene>
<keyword evidence="2" id="KW-1185">Reference proteome</keyword>
<evidence type="ECO:0000313" key="2">
    <source>
        <dbReference type="Proteomes" id="UP001338125"/>
    </source>
</evidence>
<dbReference type="SUPFAM" id="SSF52047">
    <property type="entry name" value="RNI-like"/>
    <property type="match status" value="1"/>
</dbReference>
<organism evidence="1 2">
    <name type="scientific">Cladobotryum mycophilum</name>
    <dbReference type="NCBI Taxonomy" id="491253"/>
    <lineage>
        <taxon>Eukaryota</taxon>
        <taxon>Fungi</taxon>
        <taxon>Dikarya</taxon>
        <taxon>Ascomycota</taxon>
        <taxon>Pezizomycotina</taxon>
        <taxon>Sordariomycetes</taxon>
        <taxon>Hypocreomycetidae</taxon>
        <taxon>Hypocreales</taxon>
        <taxon>Hypocreaceae</taxon>
        <taxon>Cladobotryum</taxon>
    </lineage>
</organism>
<dbReference type="Pfam" id="PF13516">
    <property type="entry name" value="LRR_6"/>
    <property type="match status" value="3"/>
</dbReference>
<accession>A0ABR0STQ9</accession>
<sequence length="681" mass="74614">MATATQVELSTDTQPSFIIKTKDENKDVKDLFSMTEAIYLAGLCRTALNTLFSSELSDIIKPSQAYTANDILALPLDKHRIPDVLHDLPSRKSSRHALAVALASLLHPVHEGSLTAIIRYDADRVRLRAWAVLQRRYDLLKATKNNGRMTQDLTGGVGPGVQAPAWASRITNQGPWDSAKRPVSLDGVQAIPMPVQVSREEELAPFLKHLRQSGNHELTGGEGGVELDGGKGEPYYGVRGAEFRKGVVYEDGRMDLCKMVVGPDHIWRLMDSLRPNHFVRHFLLGNNIIGPSGAKAIADFVNEFPNRMETWYLAGNCIDGESFKILVDALIKSPVVSDVWLKRNPLGPDAAGDVYRLITKTKNLQTLDLDQTQLGDRGISDLFNLLAAYSGPEGVKLPLRQLYINGNGISKEGAAAIGRFLASPHCGVTSIYMSCNPLGNEGATALAEALPKAPYLARLFLQSVGVSTQGAVALFKALTGHSGIRSFDLGQAYATEDLSQAYNYVDDAAVSALTEFLQGTPQLQYFNLGHCATSPPGLLELTPAVLSNPALLYFAAISILADSTRQAATFIPGKDTAFQSPEAPSLDQIKSDKAIREHLEANVRAHYGADMSYVDFMQDEKRWLVNDKVVRKIDSVYRNRDAGMARRGLMTLIKDWKEGDDTLERIMKSTGPPMCSLRKRH</sequence>
<reference evidence="1 2" key="1">
    <citation type="submission" date="2024-01" db="EMBL/GenBank/DDBJ databases">
        <title>Complete genome of Cladobotryum mycophilum ATHUM6906.</title>
        <authorList>
            <person name="Christinaki A.C."/>
            <person name="Myridakis A.I."/>
            <person name="Kouvelis V.N."/>
        </authorList>
    </citation>
    <scope>NUCLEOTIDE SEQUENCE [LARGE SCALE GENOMIC DNA]</scope>
    <source>
        <strain evidence="1 2">ATHUM6906</strain>
    </source>
</reference>
<dbReference type="InterPro" id="IPR001611">
    <property type="entry name" value="Leu-rich_rpt"/>
</dbReference>
<dbReference type="EMBL" id="JAVFKD010000004">
    <property type="protein sequence ID" value="KAK5995543.1"/>
    <property type="molecule type" value="Genomic_DNA"/>
</dbReference>
<dbReference type="Proteomes" id="UP001338125">
    <property type="component" value="Unassembled WGS sequence"/>
</dbReference>
<dbReference type="InterPro" id="IPR032675">
    <property type="entry name" value="LRR_dom_sf"/>
</dbReference>
<evidence type="ECO:0000313" key="1">
    <source>
        <dbReference type="EMBL" id="KAK5995543.1"/>
    </source>
</evidence>
<name>A0ABR0STQ9_9HYPO</name>
<dbReference type="Gene3D" id="3.80.10.10">
    <property type="entry name" value="Ribonuclease Inhibitor"/>
    <property type="match status" value="2"/>
</dbReference>